<dbReference type="STRING" id="314230.DSM3645_09417"/>
<reference evidence="1 2" key="1">
    <citation type="submission" date="2006-02" db="EMBL/GenBank/DDBJ databases">
        <authorList>
            <person name="Amann R."/>
            <person name="Ferriera S."/>
            <person name="Johnson J."/>
            <person name="Kravitz S."/>
            <person name="Halpern A."/>
            <person name="Remington K."/>
            <person name="Beeson K."/>
            <person name="Tran B."/>
            <person name="Rogers Y.-H."/>
            <person name="Friedman R."/>
            <person name="Venter J.C."/>
        </authorList>
    </citation>
    <scope>NUCLEOTIDE SEQUENCE [LARGE SCALE GENOMIC DNA]</scope>
    <source>
        <strain evidence="1 2">DSM 3645</strain>
    </source>
</reference>
<sequence length="30" mass="3434">MSVRFFYALSEPFASVSKGVAVRRREAENE</sequence>
<dbReference type="GO" id="GO:0005840">
    <property type="term" value="C:ribosome"/>
    <property type="evidence" value="ECO:0007669"/>
    <property type="project" value="UniProtKB-KW"/>
</dbReference>
<gene>
    <name evidence="1" type="ORF">DSM3645_09417</name>
</gene>
<name>A3ZLH4_9BACT</name>
<dbReference type="Proteomes" id="UP000004358">
    <property type="component" value="Unassembled WGS sequence"/>
</dbReference>
<accession>A3ZLH4</accession>
<evidence type="ECO:0000313" key="2">
    <source>
        <dbReference type="Proteomes" id="UP000004358"/>
    </source>
</evidence>
<dbReference type="EMBL" id="AANZ01000001">
    <property type="protein sequence ID" value="EAQ82607.1"/>
    <property type="molecule type" value="Genomic_DNA"/>
</dbReference>
<proteinExistence type="predicted"/>
<keyword evidence="1" id="KW-0687">Ribonucleoprotein</keyword>
<dbReference type="AlphaFoldDB" id="A3ZLH4"/>
<dbReference type="HOGENOM" id="CLU_3402323_0_0_0"/>
<protein>
    <submittedName>
        <fullName evidence="1">30S ribosomal protein S7</fullName>
    </submittedName>
</protein>
<evidence type="ECO:0000313" key="1">
    <source>
        <dbReference type="EMBL" id="EAQ82607.1"/>
    </source>
</evidence>
<comment type="caution">
    <text evidence="1">The sequence shown here is derived from an EMBL/GenBank/DDBJ whole genome shotgun (WGS) entry which is preliminary data.</text>
</comment>
<keyword evidence="1" id="KW-0689">Ribosomal protein</keyword>
<organism evidence="1 2">
    <name type="scientific">Blastopirellula marina DSM 3645</name>
    <dbReference type="NCBI Taxonomy" id="314230"/>
    <lineage>
        <taxon>Bacteria</taxon>
        <taxon>Pseudomonadati</taxon>
        <taxon>Planctomycetota</taxon>
        <taxon>Planctomycetia</taxon>
        <taxon>Pirellulales</taxon>
        <taxon>Pirellulaceae</taxon>
        <taxon>Blastopirellula</taxon>
    </lineage>
</organism>